<dbReference type="RefSeq" id="WP_230756774.1">
    <property type="nucleotide sequence ID" value="NZ_JAINWA010000003.1"/>
</dbReference>
<comment type="caution">
    <text evidence="2">The sequence shown here is derived from an EMBL/GenBank/DDBJ whole genome shotgun (WGS) entry which is preliminary data.</text>
</comment>
<organism evidence="2 3">
    <name type="scientific">Teretinema zuelzerae</name>
    <dbReference type="NCBI Taxonomy" id="156"/>
    <lineage>
        <taxon>Bacteria</taxon>
        <taxon>Pseudomonadati</taxon>
        <taxon>Spirochaetota</taxon>
        <taxon>Spirochaetia</taxon>
        <taxon>Spirochaetales</taxon>
        <taxon>Treponemataceae</taxon>
        <taxon>Teretinema</taxon>
    </lineage>
</organism>
<gene>
    <name evidence="2" type="ORF">K7J14_12415</name>
</gene>
<name>A0AAE3JJG5_9SPIR</name>
<keyword evidence="1" id="KW-0472">Membrane</keyword>
<evidence type="ECO:0000256" key="1">
    <source>
        <dbReference type="SAM" id="Phobius"/>
    </source>
</evidence>
<keyword evidence="1" id="KW-1133">Transmembrane helix</keyword>
<reference evidence="2" key="1">
    <citation type="submission" date="2021-08" db="EMBL/GenBank/DDBJ databases">
        <title>Comparative analyses of Brucepasteria parasyntrophica and Teretinema zuelzerae.</title>
        <authorList>
            <person name="Song Y."/>
            <person name="Brune A."/>
        </authorList>
    </citation>
    <scope>NUCLEOTIDE SEQUENCE</scope>
    <source>
        <strain evidence="2">DSM 1903</strain>
    </source>
</reference>
<keyword evidence="3" id="KW-1185">Reference proteome</keyword>
<dbReference type="Proteomes" id="UP001198163">
    <property type="component" value="Unassembled WGS sequence"/>
</dbReference>
<dbReference type="EMBL" id="JAINWA010000003">
    <property type="protein sequence ID" value="MCD1655498.1"/>
    <property type="molecule type" value="Genomic_DNA"/>
</dbReference>
<keyword evidence="1" id="KW-0812">Transmembrane</keyword>
<proteinExistence type="predicted"/>
<sequence>MRTALMVHYEEFLFLIRNSGLFFLVYLCVSGTSPLGRSTQPKTIFQLYDAYVRSTKLIYRHLAIEFGYAYDDDGNLMSDHEIFLQIKVLTIKDFRKVMDEYLGAAHPENRSSRGYGYPNVYVKDLLIFWLHVPAVRDFLKSFDVLLESLDRIKTGEDSIASVEAFRDFANPFIVSAFEEMTEKKALTLQNANPASQVMLAMYLMNERSNEDVL</sequence>
<accession>A0AAE3JJG5</accession>
<evidence type="ECO:0000313" key="2">
    <source>
        <dbReference type="EMBL" id="MCD1655498.1"/>
    </source>
</evidence>
<protein>
    <submittedName>
        <fullName evidence="2">Uncharacterized protein</fullName>
    </submittedName>
</protein>
<evidence type="ECO:0000313" key="3">
    <source>
        <dbReference type="Proteomes" id="UP001198163"/>
    </source>
</evidence>
<dbReference type="AlphaFoldDB" id="A0AAE3JJG5"/>
<feature type="transmembrane region" description="Helical" evidence="1">
    <location>
        <begin position="12"/>
        <end position="29"/>
    </location>
</feature>